<keyword evidence="2" id="KW-0645">Protease</keyword>
<evidence type="ECO:0000313" key="3">
    <source>
        <dbReference type="Proteomes" id="UP000275719"/>
    </source>
</evidence>
<dbReference type="Gene3D" id="2.60.40.1120">
    <property type="entry name" value="Carboxypeptidase-like, regulatory domain"/>
    <property type="match status" value="1"/>
</dbReference>
<comment type="caution">
    <text evidence="2">The sequence shown here is derived from an EMBL/GenBank/DDBJ whole genome shotgun (WGS) entry which is preliminary data.</text>
</comment>
<feature type="signal peptide" evidence="1">
    <location>
        <begin position="1"/>
        <end position="22"/>
    </location>
</feature>
<dbReference type="Pfam" id="PF18939">
    <property type="entry name" value="DUF5686"/>
    <property type="match status" value="1"/>
</dbReference>
<evidence type="ECO:0000256" key="1">
    <source>
        <dbReference type="SAM" id="SignalP"/>
    </source>
</evidence>
<evidence type="ECO:0000313" key="2">
    <source>
        <dbReference type="EMBL" id="RRJ89893.1"/>
    </source>
</evidence>
<gene>
    <name evidence="2" type="ORF">EG240_10245</name>
</gene>
<dbReference type="RefSeq" id="WP_125019308.1">
    <property type="nucleotide sequence ID" value="NZ_RQVQ01000021.1"/>
</dbReference>
<keyword evidence="2" id="KW-0378">Hydrolase</keyword>
<keyword evidence="3" id="KW-1185">Reference proteome</keyword>
<accession>A0A3P3WB85</accession>
<protein>
    <submittedName>
        <fullName evidence="2">Carboxypeptidase-like regulatory domain-containing protein</fullName>
    </submittedName>
</protein>
<sequence>MKPLKQTLIHLFFLIFSLNFYAQTKVSGVVKENNNQPLAYVSVYFKNSSEGVITNEIGKFYLESNSKHDTLVISYVGYADKFISLKSASTLNLNIELEEDNTLEEMKIYAGKTSKKDNPAIDILRKIWANKRKNGLYKYDQYQYSKYEKVEFDMNSIDSAFMKNRIFNGMEFIFNHVDTSSTTGKTYLPIFINEKASMIYGDNIKKRKKELLKGNKNSGFENNQHIISFINDLYVDYNIYDNYIRFYDKDFVSPLSTTGINVYNYVLADSTFIGNKWCYNIVFYPRRKGELTFKGDFWVNDSTWAIKKINLAVSKGVNINWVKDIYVEQEFEVFDDSVFLLTKDHMMTDFSISKKDESKGVYGKRTTYYKDHQFNLKRPENFYTSEINTYDENIMARDDAFWESYRFEPLSEEEMGIYEMLDALKENKRFNSYMNLVSVLSSEYIQFGNFDYGPIFSSLGFNDVEGTRIRVGGRTYFGPNDYWRLEGFLAYGIKDDKFKYGISAKYMLNKRNRFMIYAGNRRDVEQIGASLSPIVDVLGRSFASSALFASGDNSKLSNINTSTAGLEIEPAKNLKFSTSLNYKTLKTASPTFSLDYLDLKTGTIEQQLKQSEINLSVDYTPKRKYIGYGVDRIDVNYDYARLFVNYSLGVKGMLDGDFDYKKVQVFYKHPFWVGGFGRLTPIIEAGKTFGTVPLGLMSVIPGNQSYFRIENAFSQLNYYEFVTDTYVTLHLEHNFEGRLFSRIPYVRDLNLREIIGFRGAYGTVSDANKAINASNIHYVAPTDKIYYEYYVGVGNIFKLIRVDFTWRGNYLENPGAHKFGAKIGFGFQF</sequence>
<dbReference type="InterPro" id="IPR008969">
    <property type="entry name" value="CarboxyPept-like_regulatory"/>
</dbReference>
<reference evidence="2 3" key="1">
    <citation type="submission" date="2018-11" db="EMBL/GenBank/DDBJ databases">
        <title>Flavobacterium sp. nov., YIM 102701-2 draft genome.</title>
        <authorList>
            <person name="Li G."/>
            <person name="Jiang Y."/>
        </authorList>
    </citation>
    <scope>NUCLEOTIDE SEQUENCE [LARGE SCALE GENOMIC DNA]</scope>
    <source>
        <strain evidence="2 3">YIM 102701-2</strain>
    </source>
</reference>
<dbReference type="EMBL" id="RQVQ01000021">
    <property type="protein sequence ID" value="RRJ89893.1"/>
    <property type="molecule type" value="Genomic_DNA"/>
</dbReference>
<keyword evidence="1" id="KW-0732">Signal</keyword>
<feature type="chain" id="PRO_5017972027" evidence="1">
    <location>
        <begin position="23"/>
        <end position="829"/>
    </location>
</feature>
<name>A0A3P3WB85_9FLAO</name>
<organism evidence="2 3">
    <name type="scientific">Paenimyroides tangerinum</name>
    <dbReference type="NCBI Taxonomy" id="2488728"/>
    <lineage>
        <taxon>Bacteria</taxon>
        <taxon>Pseudomonadati</taxon>
        <taxon>Bacteroidota</taxon>
        <taxon>Flavobacteriia</taxon>
        <taxon>Flavobacteriales</taxon>
        <taxon>Flavobacteriaceae</taxon>
        <taxon>Paenimyroides</taxon>
    </lineage>
</organism>
<dbReference type="InterPro" id="IPR043741">
    <property type="entry name" value="DUF5686"/>
</dbReference>
<dbReference type="SUPFAM" id="SSF49464">
    <property type="entry name" value="Carboxypeptidase regulatory domain-like"/>
    <property type="match status" value="1"/>
</dbReference>
<keyword evidence="2" id="KW-0121">Carboxypeptidase</keyword>
<proteinExistence type="predicted"/>
<dbReference type="GO" id="GO:0004180">
    <property type="term" value="F:carboxypeptidase activity"/>
    <property type="evidence" value="ECO:0007669"/>
    <property type="project" value="UniProtKB-KW"/>
</dbReference>
<dbReference type="Proteomes" id="UP000275719">
    <property type="component" value="Unassembled WGS sequence"/>
</dbReference>
<dbReference type="OrthoDB" id="983143at2"/>
<dbReference type="AlphaFoldDB" id="A0A3P3WB85"/>
<dbReference type="Pfam" id="PF13715">
    <property type="entry name" value="CarbopepD_reg_2"/>
    <property type="match status" value="1"/>
</dbReference>